<dbReference type="Proteomes" id="UP000737171">
    <property type="component" value="Unassembled WGS sequence"/>
</dbReference>
<dbReference type="InterPro" id="IPR014710">
    <property type="entry name" value="RmlC-like_jellyroll"/>
</dbReference>
<comment type="caution">
    <text evidence="5">The sequence shown here is derived from an EMBL/GenBank/DDBJ whole genome shotgun (WGS) entry which is preliminary data.</text>
</comment>
<organism evidence="5 6">
    <name type="scientific">Pseudaquabacterium terrae</name>
    <dbReference type="NCBI Taxonomy" id="2732868"/>
    <lineage>
        <taxon>Bacteria</taxon>
        <taxon>Pseudomonadati</taxon>
        <taxon>Pseudomonadota</taxon>
        <taxon>Betaproteobacteria</taxon>
        <taxon>Burkholderiales</taxon>
        <taxon>Sphaerotilaceae</taxon>
        <taxon>Pseudaquabacterium</taxon>
    </lineage>
</organism>
<dbReference type="Pfam" id="PF05726">
    <property type="entry name" value="Pirin_C"/>
    <property type="match status" value="1"/>
</dbReference>
<dbReference type="SUPFAM" id="SSF51182">
    <property type="entry name" value="RmlC-like cupins"/>
    <property type="match status" value="1"/>
</dbReference>
<dbReference type="InterPro" id="IPR008778">
    <property type="entry name" value="Pirin_C_dom"/>
</dbReference>
<accession>A0ABX2EHL3</accession>
<dbReference type="EMBL" id="JABRWJ010000004">
    <property type="protein sequence ID" value="NRF68108.1"/>
    <property type="molecule type" value="Genomic_DNA"/>
</dbReference>
<dbReference type="InterPro" id="IPR011051">
    <property type="entry name" value="RmlC_Cupin_sf"/>
</dbReference>
<dbReference type="PIRSF" id="PIRSF006232">
    <property type="entry name" value="Pirin"/>
    <property type="match status" value="1"/>
</dbReference>
<evidence type="ECO:0000313" key="6">
    <source>
        <dbReference type="Proteomes" id="UP000737171"/>
    </source>
</evidence>
<dbReference type="InterPro" id="IPR012093">
    <property type="entry name" value="Pirin"/>
</dbReference>
<evidence type="ECO:0000256" key="1">
    <source>
        <dbReference type="ARBA" id="ARBA00008416"/>
    </source>
</evidence>
<reference evidence="5 6" key="1">
    <citation type="submission" date="2020-05" db="EMBL/GenBank/DDBJ databases">
        <title>Aquincola sp. isolate from soil.</title>
        <authorList>
            <person name="Han J."/>
            <person name="Kim D.-U."/>
        </authorList>
    </citation>
    <scope>NUCLEOTIDE SEQUENCE [LARGE SCALE GENOMIC DNA]</scope>
    <source>
        <strain evidence="5 6">S2</strain>
    </source>
</reference>
<evidence type="ECO:0000256" key="2">
    <source>
        <dbReference type="RuleBase" id="RU003457"/>
    </source>
</evidence>
<feature type="domain" description="Pirin C-terminal" evidence="4">
    <location>
        <begin position="175"/>
        <end position="273"/>
    </location>
</feature>
<protein>
    <submittedName>
        <fullName evidence="5">Pirin family protein</fullName>
    </submittedName>
</protein>
<dbReference type="CDD" id="cd02909">
    <property type="entry name" value="cupin_pirin_N"/>
    <property type="match status" value="1"/>
</dbReference>
<gene>
    <name evidence="5" type="ORF">HLB44_14035</name>
</gene>
<dbReference type="RefSeq" id="WP_173123456.1">
    <property type="nucleotide sequence ID" value="NZ_JABRWJ010000004.1"/>
</dbReference>
<feature type="domain" description="Pirin N-terminal" evidence="3">
    <location>
        <begin position="17"/>
        <end position="121"/>
    </location>
</feature>
<dbReference type="Pfam" id="PF02678">
    <property type="entry name" value="Pirin"/>
    <property type="match status" value="1"/>
</dbReference>
<comment type="similarity">
    <text evidence="1 2">Belongs to the pirin family.</text>
</comment>
<dbReference type="InterPro" id="IPR003829">
    <property type="entry name" value="Pirin_N_dom"/>
</dbReference>
<name>A0ABX2EHL3_9BURK</name>
<evidence type="ECO:0000259" key="4">
    <source>
        <dbReference type="Pfam" id="PF05726"/>
    </source>
</evidence>
<dbReference type="PANTHER" id="PTHR13903:SF8">
    <property type="entry name" value="PIRIN"/>
    <property type="match status" value="1"/>
</dbReference>
<sequence length="290" mass="31390">MTLLLKPRIHDLAGGLQVRRLLPAAAQRSVGPFVFFDHFGPVELPAEVDSDVGPHPHIGLATVTYLFEGRMLHRDSLGTVQEIAPGAVNWMTAGRGIVHSERTPDDQRGRARRLHGLQLWVGLPADQEQCAPAFQHVEAAAIPETEPQPGLRVRVLVGAAFGQVSPVRTATPTLYLDLALDAGARVELPPLAEQLALYLPAGEARLDGTTLPAQQLIVLDAGRAALLEADAPLRCVLIGGAALPKPPAMWWNFVASERALIEAAAERWQADAFDPIPGEHDRIAMPPWRR</sequence>
<dbReference type="Gene3D" id="2.60.120.10">
    <property type="entry name" value="Jelly Rolls"/>
    <property type="match status" value="2"/>
</dbReference>
<proteinExistence type="inferred from homology"/>
<dbReference type="CDD" id="cd02247">
    <property type="entry name" value="cupin_pirin_C"/>
    <property type="match status" value="1"/>
</dbReference>
<evidence type="ECO:0000259" key="3">
    <source>
        <dbReference type="Pfam" id="PF02678"/>
    </source>
</evidence>
<keyword evidence="6" id="KW-1185">Reference proteome</keyword>
<dbReference type="PANTHER" id="PTHR13903">
    <property type="entry name" value="PIRIN-RELATED"/>
    <property type="match status" value="1"/>
</dbReference>
<evidence type="ECO:0000313" key="5">
    <source>
        <dbReference type="EMBL" id="NRF68108.1"/>
    </source>
</evidence>